<keyword evidence="3" id="KW-0479">Metal-binding</keyword>
<protein>
    <recommendedName>
        <fullName evidence="2">inorganic diphosphatase</fullName>
        <ecNumber evidence="2">3.6.1.1</ecNumber>
    </recommendedName>
    <alternativeName>
        <fullName evidence="6">Pyrophosphate phospho-hydrolase</fullName>
    </alternativeName>
</protein>
<dbReference type="Gene3D" id="3.90.1640.10">
    <property type="entry name" value="inorganic pyrophosphatase (n-terminal core)"/>
    <property type="match status" value="2"/>
</dbReference>
<dbReference type="Gene3D" id="3.10.310.20">
    <property type="entry name" value="DHHA2 domain"/>
    <property type="match status" value="1"/>
</dbReference>
<dbReference type="Pfam" id="PF00571">
    <property type="entry name" value="CBS"/>
    <property type="match status" value="2"/>
</dbReference>
<dbReference type="NCBIfam" id="NF011443">
    <property type="entry name" value="PRK14869.1-5"/>
    <property type="match status" value="1"/>
</dbReference>
<dbReference type="PANTHER" id="PTHR12112:SF22">
    <property type="entry name" value="MANGANESE-DEPENDENT INORGANIC PYROPHOSPHATASE-RELATED"/>
    <property type="match status" value="1"/>
</dbReference>
<name>A0A9D1CYJ9_9FIRM</name>
<dbReference type="FunFam" id="3.90.1640.10:FF:000001">
    <property type="entry name" value="Probable manganese-dependent inorganic pyrophosphatase"/>
    <property type="match status" value="1"/>
</dbReference>
<dbReference type="InterPro" id="IPR038763">
    <property type="entry name" value="DHH_sf"/>
</dbReference>
<accession>A0A9D1CYJ9</accession>
<dbReference type="SUPFAM" id="SSF54631">
    <property type="entry name" value="CBS-domain pair"/>
    <property type="match status" value="1"/>
</dbReference>
<keyword evidence="8" id="KW-0129">CBS domain</keyword>
<organism evidence="10 11">
    <name type="scientific">Candidatus Coprosoma intestinipullorum</name>
    <dbReference type="NCBI Taxonomy" id="2840752"/>
    <lineage>
        <taxon>Bacteria</taxon>
        <taxon>Bacillati</taxon>
        <taxon>Bacillota</taxon>
        <taxon>Bacillota incertae sedis</taxon>
        <taxon>Candidatus Coprosoma</taxon>
    </lineage>
</organism>
<dbReference type="NCBIfam" id="NF003877">
    <property type="entry name" value="PRK05427.1"/>
    <property type="match status" value="1"/>
</dbReference>
<dbReference type="SUPFAM" id="SSF64182">
    <property type="entry name" value="DHH phosphoesterases"/>
    <property type="match status" value="1"/>
</dbReference>
<dbReference type="Pfam" id="PF01368">
    <property type="entry name" value="DHH"/>
    <property type="match status" value="1"/>
</dbReference>
<evidence type="ECO:0000256" key="7">
    <source>
        <dbReference type="ARBA" id="ARBA00047820"/>
    </source>
</evidence>
<evidence type="ECO:0000256" key="8">
    <source>
        <dbReference type="PROSITE-ProRule" id="PRU00703"/>
    </source>
</evidence>
<dbReference type="InterPro" id="IPR000644">
    <property type="entry name" value="CBS_dom"/>
</dbReference>
<feature type="domain" description="CBS" evidence="9">
    <location>
        <begin position="71"/>
        <end position="129"/>
    </location>
</feature>
<dbReference type="InterPro" id="IPR028979">
    <property type="entry name" value="Ser_kin/Pase_Hpr-like_N_sf"/>
</dbReference>
<dbReference type="GO" id="GO:0004427">
    <property type="term" value="F:inorganic diphosphate phosphatase activity"/>
    <property type="evidence" value="ECO:0007669"/>
    <property type="project" value="UniProtKB-EC"/>
</dbReference>
<comment type="caution">
    <text evidence="10">The sequence shown here is derived from an EMBL/GenBank/DDBJ whole genome shotgun (WGS) entry which is preliminary data.</text>
</comment>
<comment type="cofactor">
    <cofactor evidence="1">
        <name>Mn(2+)</name>
        <dbReference type="ChEBI" id="CHEBI:29035"/>
    </cofactor>
</comment>
<evidence type="ECO:0000256" key="4">
    <source>
        <dbReference type="ARBA" id="ARBA00022801"/>
    </source>
</evidence>
<evidence type="ECO:0000259" key="9">
    <source>
        <dbReference type="PROSITE" id="PS51371"/>
    </source>
</evidence>
<gene>
    <name evidence="10" type="ORF">IAB27_01235</name>
</gene>
<dbReference type="EC" id="3.6.1.1" evidence="2"/>
<evidence type="ECO:0000256" key="2">
    <source>
        <dbReference type="ARBA" id="ARBA00012146"/>
    </source>
</evidence>
<dbReference type="Pfam" id="PF02833">
    <property type="entry name" value="DHHA2"/>
    <property type="match status" value="1"/>
</dbReference>
<dbReference type="Pfam" id="PF07085">
    <property type="entry name" value="DRTGG"/>
    <property type="match status" value="1"/>
</dbReference>
<dbReference type="PROSITE" id="PS51371">
    <property type="entry name" value="CBS"/>
    <property type="match status" value="1"/>
</dbReference>
<evidence type="ECO:0000256" key="3">
    <source>
        <dbReference type="ARBA" id="ARBA00022723"/>
    </source>
</evidence>
<sequence>MDKIYVFGHQRPDTDAVTSAIVLSYLKNKLGMDTEPRVLGDLNNETAFVLDYFKLETPKYLNDVHLQIKDVDYLKDCYLHENDSIFKGYNYMNETKIGTLPVVDDKGMFKGVVSMKDVAGNLISGRLESLNTSYDNLLEALNGKEVLRFDKEIKGNIVAASYRSTTFKEKVNIDKETVLIVGDRHSIIEYAVENSASIIILTNGTEMKKEHLEIAKKNHVDVISTEYDGLTTANLVVLSNYLKDRMKTDDVATVCEDDSLTQTLEIAKKLKYSNYPVLDHNGKCLGVFKLSAAENVHPKRVMLVDHNELEQSVSGLEEAEIVEIVDHHKIGNVGTRMPINFRNMPLGCTETVLYLMYKENNIEIPKTIAGLMMAGIISDTLLLTSPTTTDTDKKVLEEVANIAGIDYKEFAMDMFKAGSSIEGKSITDVIHGDFKNFAMGGQRVGIGQVSSMNPAEVMEKKDEFIETLTTLAKDEDYAAICLFVTDIMKNGSYLLYNEQSKELFSSSFGVKDIPQGYFFEGLVSRKKQMVPKIMNYMERN</sequence>
<dbReference type="Gene3D" id="3.40.1390.20">
    <property type="entry name" value="HprK N-terminal domain-like"/>
    <property type="match status" value="1"/>
</dbReference>
<dbReference type="SUPFAM" id="SSF75138">
    <property type="entry name" value="HprK N-terminal domain-like"/>
    <property type="match status" value="1"/>
</dbReference>
<dbReference type="InterPro" id="IPR046342">
    <property type="entry name" value="CBS_dom_sf"/>
</dbReference>
<dbReference type="GO" id="GO:0046872">
    <property type="term" value="F:metal ion binding"/>
    <property type="evidence" value="ECO:0007669"/>
    <property type="project" value="UniProtKB-KW"/>
</dbReference>
<dbReference type="Proteomes" id="UP000886786">
    <property type="component" value="Unassembled WGS sequence"/>
</dbReference>
<proteinExistence type="predicted"/>
<keyword evidence="4 10" id="KW-0378">Hydrolase</keyword>
<dbReference type="InterPro" id="IPR001667">
    <property type="entry name" value="DDH_dom"/>
</dbReference>
<dbReference type="GO" id="GO:0005737">
    <property type="term" value="C:cytoplasm"/>
    <property type="evidence" value="ECO:0007669"/>
    <property type="project" value="InterPro"/>
</dbReference>
<dbReference type="SMART" id="SM01131">
    <property type="entry name" value="DHHA2"/>
    <property type="match status" value="1"/>
</dbReference>
<reference evidence="10" key="1">
    <citation type="submission" date="2020-10" db="EMBL/GenBank/DDBJ databases">
        <authorList>
            <person name="Gilroy R."/>
        </authorList>
    </citation>
    <scope>NUCLEOTIDE SEQUENCE</scope>
    <source>
        <strain evidence="10">CHK147-3167</strain>
    </source>
</reference>
<evidence type="ECO:0000313" key="10">
    <source>
        <dbReference type="EMBL" id="HIQ90240.1"/>
    </source>
</evidence>
<dbReference type="SMART" id="SM00116">
    <property type="entry name" value="CBS"/>
    <property type="match status" value="2"/>
</dbReference>
<reference evidence="10" key="2">
    <citation type="journal article" date="2021" name="PeerJ">
        <title>Extensive microbial diversity within the chicken gut microbiome revealed by metagenomics and culture.</title>
        <authorList>
            <person name="Gilroy R."/>
            <person name="Ravi A."/>
            <person name="Getino M."/>
            <person name="Pursley I."/>
            <person name="Horton D.L."/>
            <person name="Alikhan N.F."/>
            <person name="Baker D."/>
            <person name="Gharbi K."/>
            <person name="Hall N."/>
            <person name="Watson M."/>
            <person name="Adriaenssens E.M."/>
            <person name="Foster-Nyarko E."/>
            <person name="Jarju S."/>
            <person name="Secka A."/>
            <person name="Antonio M."/>
            <person name="Oren A."/>
            <person name="Chaudhuri R.R."/>
            <person name="La Ragione R."/>
            <person name="Hildebrand F."/>
            <person name="Pallen M.J."/>
        </authorList>
    </citation>
    <scope>NUCLEOTIDE SEQUENCE</scope>
    <source>
        <strain evidence="10">CHK147-3167</strain>
    </source>
</reference>
<dbReference type="EMBL" id="DVFV01000027">
    <property type="protein sequence ID" value="HIQ90240.1"/>
    <property type="molecule type" value="Genomic_DNA"/>
</dbReference>
<dbReference type="InterPro" id="IPR038222">
    <property type="entry name" value="DHHA2_dom_sf"/>
</dbReference>
<dbReference type="PANTHER" id="PTHR12112">
    <property type="entry name" value="BNIP - RELATED"/>
    <property type="match status" value="1"/>
</dbReference>
<evidence type="ECO:0000256" key="6">
    <source>
        <dbReference type="ARBA" id="ARBA00032535"/>
    </source>
</evidence>
<evidence type="ECO:0000313" key="11">
    <source>
        <dbReference type="Proteomes" id="UP000886786"/>
    </source>
</evidence>
<dbReference type="InterPro" id="IPR004097">
    <property type="entry name" value="DHHA2"/>
</dbReference>
<dbReference type="InterPro" id="IPR010766">
    <property type="entry name" value="DRTGG"/>
</dbReference>
<comment type="catalytic activity">
    <reaction evidence="7">
        <text>diphosphate + H2O = 2 phosphate + H(+)</text>
        <dbReference type="Rhea" id="RHEA:24576"/>
        <dbReference type="ChEBI" id="CHEBI:15377"/>
        <dbReference type="ChEBI" id="CHEBI:15378"/>
        <dbReference type="ChEBI" id="CHEBI:33019"/>
        <dbReference type="ChEBI" id="CHEBI:43474"/>
        <dbReference type="EC" id="3.6.1.1"/>
    </reaction>
</comment>
<evidence type="ECO:0000256" key="1">
    <source>
        <dbReference type="ARBA" id="ARBA00001936"/>
    </source>
</evidence>
<dbReference type="AlphaFoldDB" id="A0A9D1CYJ9"/>
<evidence type="ECO:0000256" key="5">
    <source>
        <dbReference type="ARBA" id="ARBA00023211"/>
    </source>
</evidence>
<keyword evidence="5" id="KW-0464">Manganese</keyword>